<dbReference type="EMBL" id="MLYV02000256">
    <property type="protein sequence ID" value="PSS29654.1"/>
    <property type="molecule type" value="Genomic_DNA"/>
</dbReference>
<dbReference type="OrthoDB" id="194386at2759"/>
<comment type="caution">
    <text evidence="1">The sequence shown here is derived from an EMBL/GenBank/DDBJ whole genome shotgun (WGS) entry which is preliminary data.</text>
</comment>
<name>A0A2R6RHZ8_9APHY</name>
<dbReference type="STRING" id="98765.A0A2R6RHZ8"/>
<reference evidence="1 2" key="1">
    <citation type="submission" date="2018-02" db="EMBL/GenBank/DDBJ databases">
        <title>Genome sequence of the basidiomycete white-rot fungus Phlebia centrifuga.</title>
        <authorList>
            <person name="Granchi Z."/>
            <person name="Peng M."/>
            <person name="de Vries R.P."/>
            <person name="Hilden K."/>
            <person name="Makela M.R."/>
            <person name="Grigoriev I."/>
            <person name="Riley R."/>
        </authorList>
    </citation>
    <scope>NUCLEOTIDE SEQUENCE [LARGE SCALE GENOMIC DNA]</scope>
    <source>
        <strain evidence="1 2">FBCC195</strain>
    </source>
</reference>
<organism evidence="1 2">
    <name type="scientific">Hermanssonia centrifuga</name>
    <dbReference type="NCBI Taxonomy" id="98765"/>
    <lineage>
        <taxon>Eukaryota</taxon>
        <taxon>Fungi</taxon>
        <taxon>Dikarya</taxon>
        <taxon>Basidiomycota</taxon>
        <taxon>Agaricomycotina</taxon>
        <taxon>Agaricomycetes</taxon>
        <taxon>Polyporales</taxon>
        <taxon>Meruliaceae</taxon>
        <taxon>Hermanssonia</taxon>
    </lineage>
</organism>
<proteinExistence type="predicted"/>
<evidence type="ECO:0000313" key="2">
    <source>
        <dbReference type="Proteomes" id="UP000186601"/>
    </source>
</evidence>
<gene>
    <name evidence="1" type="ORF">PHLCEN_2v2802</name>
</gene>
<keyword evidence="2" id="KW-1185">Reference proteome</keyword>
<dbReference type="AlphaFoldDB" id="A0A2R6RHZ8"/>
<dbReference type="Gene3D" id="3.40.50.150">
    <property type="entry name" value="Vaccinia Virus protein VP39"/>
    <property type="match status" value="1"/>
</dbReference>
<evidence type="ECO:0000313" key="1">
    <source>
        <dbReference type="EMBL" id="PSS29654.1"/>
    </source>
</evidence>
<dbReference type="InterPro" id="IPR029063">
    <property type="entry name" value="SAM-dependent_MTases_sf"/>
</dbReference>
<protein>
    <submittedName>
        <fullName evidence="1">Uncharacterized protein</fullName>
    </submittedName>
</protein>
<dbReference type="Proteomes" id="UP000186601">
    <property type="component" value="Unassembled WGS sequence"/>
</dbReference>
<sequence length="153" mass="17181">MSSAHPAVHCEELDWTDTQDASKCPTMLRFLQKASQDLIIGADIVCQISSSSHLNKANGNIQVYDPSIILPLVHTLRMALEGNGSEFKVALIALAVRNQATLTKFLQTAEEYLVVEKLNHDLANEELFWGMKRPIDMANETNVEIFKLQYRHA</sequence>
<accession>A0A2R6RHZ8</accession>